<dbReference type="SUPFAM" id="SSF69349">
    <property type="entry name" value="Phage fibre proteins"/>
    <property type="match status" value="1"/>
</dbReference>
<dbReference type="AlphaFoldDB" id="A0A0H2ZKV2"/>
<dbReference type="NCBIfam" id="TIGR01646">
    <property type="entry name" value="vgr_GE"/>
    <property type="match status" value="1"/>
</dbReference>
<dbReference type="Gene3D" id="2.40.50.230">
    <property type="entry name" value="Gp5 N-terminal domain"/>
    <property type="match status" value="1"/>
</dbReference>
<name>A0A0H2ZKV2_PSEAB</name>
<dbReference type="InterPro" id="IPR006533">
    <property type="entry name" value="T6SS_Vgr_RhsGE"/>
</dbReference>
<dbReference type="Pfam" id="PF10106">
    <property type="entry name" value="DUF2345"/>
    <property type="match status" value="1"/>
</dbReference>
<dbReference type="Proteomes" id="UP000000653">
    <property type="component" value="Chromosome"/>
</dbReference>
<evidence type="ECO:0000256" key="1">
    <source>
        <dbReference type="ARBA" id="ARBA00005558"/>
    </source>
</evidence>
<dbReference type="RefSeq" id="WP_003137141.1">
    <property type="nucleotide sequence ID" value="NC_008463.1"/>
</dbReference>
<dbReference type="PANTHER" id="PTHR32305">
    <property type="match status" value="1"/>
</dbReference>
<protein>
    <recommendedName>
        <fullName evidence="8">Type VI secretion system tip protein VgrG</fullName>
    </recommendedName>
</protein>
<feature type="domain" description="Gp5/Type VI secretion system Vgr protein OB-fold" evidence="3">
    <location>
        <begin position="386"/>
        <end position="453"/>
    </location>
</feature>
<dbReference type="InterPro" id="IPR037026">
    <property type="entry name" value="Vgr_OB-fold_dom_sf"/>
</dbReference>
<evidence type="ECO:0000259" key="3">
    <source>
        <dbReference type="Pfam" id="PF04717"/>
    </source>
</evidence>
<feature type="domain" description="Putative type VI secretion system Rhs element associated Vgr" evidence="5">
    <location>
        <begin position="475"/>
        <end position="581"/>
    </location>
</feature>
<dbReference type="Gene3D" id="2.30.110.50">
    <property type="match status" value="1"/>
</dbReference>
<dbReference type="InterPro" id="IPR028244">
    <property type="entry name" value="T6SS_Rhs_Vgr_dom"/>
</dbReference>
<dbReference type="SUPFAM" id="SSF69279">
    <property type="entry name" value="Phage tail proteins"/>
    <property type="match status" value="2"/>
</dbReference>
<dbReference type="Pfam" id="PF05954">
    <property type="entry name" value="Phage_GPD"/>
    <property type="match status" value="1"/>
</dbReference>
<dbReference type="Gene3D" id="4.10.220.110">
    <property type="match status" value="1"/>
</dbReference>
<evidence type="ECO:0000259" key="4">
    <source>
        <dbReference type="Pfam" id="PF10106"/>
    </source>
</evidence>
<dbReference type="HOGENOM" id="CLU_004121_1_4_6"/>
<evidence type="ECO:0000313" key="6">
    <source>
        <dbReference type="EMBL" id="ABJ15211.1"/>
    </source>
</evidence>
<accession>A0A0H2ZKV2</accession>
<dbReference type="InterPro" id="IPR018769">
    <property type="entry name" value="VgrG2_DUF2345"/>
</dbReference>
<dbReference type="PANTHER" id="PTHR32305:SF11">
    <property type="entry name" value="TYPE VI SECRETION SYSTEM SPIKE PROTEIN VGRG3"/>
    <property type="match status" value="1"/>
</dbReference>
<dbReference type="KEGG" id="pau:PA14_03220"/>
<dbReference type="Gene3D" id="3.55.50.10">
    <property type="entry name" value="Baseplate protein-like domains"/>
    <property type="match status" value="1"/>
</dbReference>
<evidence type="ECO:0000256" key="2">
    <source>
        <dbReference type="SAM" id="MobiDB-lite"/>
    </source>
</evidence>
<dbReference type="Pfam" id="PF04717">
    <property type="entry name" value="Phage_base_V"/>
    <property type="match status" value="1"/>
</dbReference>
<evidence type="ECO:0008006" key="8">
    <source>
        <dbReference type="Google" id="ProtNLM"/>
    </source>
</evidence>
<dbReference type="InterPro" id="IPR050708">
    <property type="entry name" value="T6SS_VgrG/RHS"/>
</dbReference>
<reference evidence="6 7" key="1">
    <citation type="journal article" date="2006" name="Genome Biol.">
        <title>Genomic analysis reveals that Pseudomonas aeruginosa virulence is combinatorial.</title>
        <authorList>
            <person name="Lee D.G."/>
            <person name="Urbach J.M."/>
            <person name="Wu G."/>
            <person name="Liberati N.T."/>
            <person name="Feinbaum R.L."/>
            <person name="Miyata S."/>
            <person name="Diggins L.T."/>
            <person name="He J."/>
            <person name="Saucier M."/>
            <person name="Deziel E."/>
            <person name="Friedman L."/>
            <person name="Li L."/>
            <person name="Grills G."/>
            <person name="Montgomery K."/>
            <person name="Kucherlapati R."/>
            <person name="Rahme L.G."/>
            <person name="Ausubel F.M."/>
        </authorList>
    </citation>
    <scope>NUCLEOTIDE SEQUENCE [LARGE SCALE GENOMIC DNA]</scope>
    <source>
        <strain evidence="6 7">UCBPP-PA14</strain>
    </source>
</reference>
<gene>
    <name evidence="6" type="ordered locus">PA14_03220</name>
</gene>
<comment type="similarity">
    <text evidence="1">Belongs to the VgrG protein family.</text>
</comment>
<feature type="region of interest" description="Disordered" evidence="2">
    <location>
        <begin position="263"/>
        <end position="291"/>
    </location>
</feature>
<dbReference type="SUPFAM" id="SSF69255">
    <property type="entry name" value="gp5 N-terminal domain-like"/>
    <property type="match status" value="1"/>
</dbReference>
<proteinExistence type="inferred from homology"/>
<dbReference type="BioCyc" id="PAER208963:G1G74-266-MONOMER"/>
<dbReference type="InterPro" id="IPR006531">
    <property type="entry name" value="Gp5/Vgr_OB"/>
</dbReference>
<dbReference type="NCBIfam" id="TIGR03361">
    <property type="entry name" value="VI_Rhs_Vgr"/>
    <property type="match status" value="1"/>
</dbReference>
<sequence length="1019" mass="113132">MRQRDLKFTFVVGEGKLAFDVVEFELEEALCEPFRLNLKLASDKNAIDFKQVLDQPGTFTLWQDGRPARYVHGIVSHFTQGSSGFRRTRYELLLEPQLARLELCCNWRIFQEKSVPEILQALLKEHRVLDYEQRIYHEHLPREYCVQAGDSDHYLHDRLAFEEGLVYYFRFDEHRHTLVCSDRLYVQERIAGGPVLFSAQPEGDNPQPVLHSFRYSENVRTARQTQRDYSFKRPTYDQEHHLAGEALEHQDSSYERYDYPGRYKQSGAGRPFSESRLRGHRRDARVASVSGDDPRLIPGHAFALEGHPRADFNAWWRPVRVVHRGTQYAGQEEESADAPLGVSYDLRAELVPEDVEWRPAPLPRPRIDGPQIATVVGPAGEEIHCDEWGRVKVQFPWDREGRHDEFSTCWIRVAQNWAGADWGNMAIPRIGQEVIVDYLDGDCDQPIVTGRTYRATNRPPYALPDHKILSTIKSKEYKGSRANELRIDDTTAQISAALMSDHGASALHLGYLTHPRPEGGKPRGEGFELRTDEHGAVRAARGLLLSTEEQLRAGAGHLDRGVVVQVLEAALELARELGDYAGEHQGVGHDAAPQQTLQEAVRDLGHGANDESGKSNGGKPAIALSGPAGIAAATPTSLTLAAGEHVDSVARQNQQVTAGQKVVINAGSDIGLFAQGGELRQITHQGPMLLQAQKNDIRLEAEQSVEVSASQQHVLVTAKEHITLMCGGAYLTLKGGNIELGMPGNFVVKAAKHSHVGAASLEAELPQFEVGETQRRFVLKQLDGQTAMPNVPYTITMANGEVIEGVTDAEGATQLLQKDAMNIAKVDMKHTRSPASAVAGIAAAVGAAVAVGKLLSGPDAEAGRALSEGEISLAKDVFGDSIDYSTVRLRDEDYVPWQGKDYVMAPNGHIYFGEELRGVADWSLESLQRQGLFIHEMTHVWQHQHGVNVLLVGAYQQARQFLLGDQYAYRLEPGKTLKDYNIEQQGDIVRDYFLEKNEFGEASANSRFAGVLKNFPTGY</sequence>
<evidence type="ECO:0000259" key="5">
    <source>
        <dbReference type="Pfam" id="PF13296"/>
    </source>
</evidence>
<organism evidence="6 7">
    <name type="scientific">Pseudomonas aeruginosa (strain UCBPP-PA14)</name>
    <dbReference type="NCBI Taxonomy" id="208963"/>
    <lineage>
        <taxon>Bacteria</taxon>
        <taxon>Pseudomonadati</taxon>
        <taxon>Pseudomonadota</taxon>
        <taxon>Gammaproteobacteria</taxon>
        <taxon>Pseudomonadales</taxon>
        <taxon>Pseudomonadaceae</taxon>
        <taxon>Pseudomonas</taxon>
    </lineage>
</organism>
<feature type="domain" description="DUF2345" evidence="4">
    <location>
        <begin position="614"/>
        <end position="759"/>
    </location>
</feature>
<evidence type="ECO:0000313" key="7">
    <source>
        <dbReference type="Proteomes" id="UP000000653"/>
    </source>
</evidence>
<dbReference type="InterPro" id="IPR017847">
    <property type="entry name" value="T6SS_RhsGE_Vgr_subset"/>
</dbReference>
<dbReference type="Pfam" id="PF13296">
    <property type="entry name" value="T6SS_Vgr"/>
    <property type="match status" value="1"/>
</dbReference>
<dbReference type="EMBL" id="CP000438">
    <property type="protein sequence ID" value="ABJ15211.1"/>
    <property type="molecule type" value="Genomic_DNA"/>
</dbReference>